<accession>A0A6A6TUX1</accession>
<evidence type="ECO:0000256" key="1">
    <source>
        <dbReference type="PROSITE-ProRule" id="PRU00175"/>
    </source>
</evidence>
<dbReference type="PROSITE" id="PS50089">
    <property type="entry name" value="ZF_RING_2"/>
    <property type="match status" value="1"/>
</dbReference>
<feature type="compositionally biased region" description="Polar residues" evidence="2">
    <location>
        <begin position="221"/>
        <end position="232"/>
    </location>
</feature>
<organism evidence="4 5">
    <name type="scientific">Lophiostoma macrostomum CBS 122681</name>
    <dbReference type="NCBI Taxonomy" id="1314788"/>
    <lineage>
        <taxon>Eukaryota</taxon>
        <taxon>Fungi</taxon>
        <taxon>Dikarya</taxon>
        <taxon>Ascomycota</taxon>
        <taxon>Pezizomycotina</taxon>
        <taxon>Dothideomycetes</taxon>
        <taxon>Pleosporomycetidae</taxon>
        <taxon>Pleosporales</taxon>
        <taxon>Lophiostomataceae</taxon>
        <taxon>Lophiostoma</taxon>
    </lineage>
</organism>
<feature type="region of interest" description="Disordered" evidence="2">
    <location>
        <begin position="212"/>
        <end position="232"/>
    </location>
</feature>
<evidence type="ECO:0000256" key="2">
    <source>
        <dbReference type="SAM" id="MobiDB-lite"/>
    </source>
</evidence>
<dbReference type="Proteomes" id="UP000799324">
    <property type="component" value="Unassembled WGS sequence"/>
</dbReference>
<name>A0A6A6TUX1_9PLEO</name>
<feature type="domain" description="RING-type" evidence="3">
    <location>
        <begin position="29"/>
        <end position="89"/>
    </location>
</feature>
<dbReference type="EMBL" id="MU004289">
    <property type="protein sequence ID" value="KAF2662678.1"/>
    <property type="molecule type" value="Genomic_DNA"/>
</dbReference>
<evidence type="ECO:0000313" key="4">
    <source>
        <dbReference type="EMBL" id="KAF2662678.1"/>
    </source>
</evidence>
<dbReference type="AlphaFoldDB" id="A0A6A6TUX1"/>
<protein>
    <recommendedName>
        <fullName evidence="3">RING-type domain-containing protein</fullName>
    </recommendedName>
</protein>
<dbReference type="SUPFAM" id="SSF57850">
    <property type="entry name" value="RING/U-box"/>
    <property type="match status" value="1"/>
</dbReference>
<gene>
    <name evidence="4" type="ORF">K491DRAFT_734134</name>
</gene>
<keyword evidence="5" id="KW-1185">Reference proteome</keyword>
<sequence length="309" mass="34550">MVFPDRDTFLERGLTPLNPYDLPADQTQCFICFNSYLPDPACDPSIETAFELPEMPVQLRCGHVFGSDCIRHWTSPEEGKFNNTCCLCRAPLFDQQATQRAHALTSMQNFLDGEGDLPQDAPYILHGEDGLLVITRPSAERGFREFVSADFPSDYFLQDDDDDDESVYVDPRELDLETNPILEWSSFPAIDSAMLSPPDVSASPFAHRSDVLVTTPDDGEQGSQTESQTSPLFTLDSALSERFREPGTLEPIRRAWSPTAHCGFGVDSDSDSNSSVEDEIEQDIESAAFEHESLVERHAAWEDEYMSEA</sequence>
<dbReference type="InterPro" id="IPR013083">
    <property type="entry name" value="Znf_RING/FYVE/PHD"/>
</dbReference>
<keyword evidence="1" id="KW-0479">Metal-binding</keyword>
<keyword evidence="1" id="KW-0863">Zinc-finger</keyword>
<keyword evidence="1" id="KW-0862">Zinc</keyword>
<evidence type="ECO:0000259" key="3">
    <source>
        <dbReference type="PROSITE" id="PS50089"/>
    </source>
</evidence>
<reference evidence="4" key="1">
    <citation type="journal article" date="2020" name="Stud. Mycol.">
        <title>101 Dothideomycetes genomes: a test case for predicting lifestyles and emergence of pathogens.</title>
        <authorList>
            <person name="Haridas S."/>
            <person name="Albert R."/>
            <person name="Binder M."/>
            <person name="Bloem J."/>
            <person name="Labutti K."/>
            <person name="Salamov A."/>
            <person name="Andreopoulos B."/>
            <person name="Baker S."/>
            <person name="Barry K."/>
            <person name="Bills G."/>
            <person name="Bluhm B."/>
            <person name="Cannon C."/>
            <person name="Castanera R."/>
            <person name="Culley D."/>
            <person name="Daum C."/>
            <person name="Ezra D."/>
            <person name="Gonzalez J."/>
            <person name="Henrissat B."/>
            <person name="Kuo A."/>
            <person name="Liang C."/>
            <person name="Lipzen A."/>
            <person name="Lutzoni F."/>
            <person name="Magnuson J."/>
            <person name="Mondo S."/>
            <person name="Nolan M."/>
            <person name="Ohm R."/>
            <person name="Pangilinan J."/>
            <person name="Park H.-J."/>
            <person name="Ramirez L."/>
            <person name="Alfaro M."/>
            <person name="Sun H."/>
            <person name="Tritt A."/>
            <person name="Yoshinaga Y."/>
            <person name="Zwiers L.-H."/>
            <person name="Turgeon B."/>
            <person name="Goodwin S."/>
            <person name="Spatafora J."/>
            <person name="Crous P."/>
            <person name="Grigoriev I."/>
        </authorList>
    </citation>
    <scope>NUCLEOTIDE SEQUENCE</scope>
    <source>
        <strain evidence="4">CBS 122681</strain>
    </source>
</reference>
<dbReference type="GO" id="GO:0008270">
    <property type="term" value="F:zinc ion binding"/>
    <property type="evidence" value="ECO:0007669"/>
    <property type="project" value="UniProtKB-KW"/>
</dbReference>
<dbReference type="InterPro" id="IPR001841">
    <property type="entry name" value="Znf_RING"/>
</dbReference>
<evidence type="ECO:0000313" key="5">
    <source>
        <dbReference type="Proteomes" id="UP000799324"/>
    </source>
</evidence>
<proteinExistence type="predicted"/>
<dbReference type="OrthoDB" id="8062037at2759"/>
<dbReference type="Gene3D" id="3.30.40.10">
    <property type="entry name" value="Zinc/RING finger domain, C3HC4 (zinc finger)"/>
    <property type="match status" value="1"/>
</dbReference>